<name>A0A919BSS7_STRFL</name>
<dbReference type="PANTHER" id="PTHR16305:SF35">
    <property type="entry name" value="TRANSCRIPTIONAL ACTIVATOR DOMAIN"/>
    <property type="match status" value="1"/>
</dbReference>
<dbReference type="InterPro" id="IPR019734">
    <property type="entry name" value="TPR_rpt"/>
</dbReference>
<keyword evidence="2" id="KW-0067">ATP-binding</keyword>
<dbReference type="RefSeq" id="WP_308440336.1">
    <property type="nucleotide sequence ID" value="NZ_BNBE01000002.1"/>
</dbReference>
<dbReference type="Proteomes" id="UP000632849">
    <property type="component" value="Unassembled WGS sequence"/>
</dbReference>
<protein>
    <submittedName>
        <fullName evidence="4">Uncharacterized protein</fullName>
    </submittedName>
</protein>
<evidence type="ECO:0000256" key="3">
    <source>
        <dbReference type="SAM" id="MobiDB-lite"/>
    </source>
</evidence>
<feature type="region of interest" description="Disordered" evidence="3">
    <location>
        <begin position="765"/>
        <end position="785"/>
    </location>
</feature>
<reference evidence="4" key="1">
    <citation type="journal article" date="2014" name="Int. J. Syst. Evol. Microbiol.">
        <title>Complete genome sequence of Corynebacterium casei LMG S-19264T (=DSM 44701T), isolated from a smear-ripened cheese.</title>
        <authorList>
            <consortium name="US DOE Joint Genome Institute (JGI-PGF)"/>
            <person name="Walter F."/>
            <person name="Albersmeier A."/>
            <person name="Kalinowski J."/>
            <person name="Ruckert C."/>
        </authorList>
    </citation>
    <scope>NUCLEOTIDE SEQUENCE</scope>
    <source>
        <strain evidence="4">JCM 4122</strain>
    </source>
</reference>
<evidence type="ECO:0000256" key="1">
    <source>
        <dbReference type="ARBA" id="ARBA00022741"/>
    </source>
</evidence>
<dbReference type="InterPro" id="IPR011990">
    <property type="entry name" value="TPR-like_helical_dom_sf"/>
</dbReference>
<accession>A0A919BSS7</accession>
<dbReference type="PANTHER" id="PTHR16305">
    <property type="entry name" value="TESTICULAR SOLUBLE ADENYLYL CYCLASE"/>
    <property type="match status" value="1"/>
</dbReference>
<dbReference type="SUPFAM" id="SSF48452">
    <property type="entry name" value="TPR-like"/>
    <property type="match status" value="1"/>
</dbReference>
<dbReference type="AlphaFoldDB" id="A0A919BSS7"/>
<dbReference type="GO" id="GO:0004016">
    <property type="term" value="F:adenylate cyclase activity"/>
    <property type="evidence" value="ECO:0007669"/>
    <property type="project" value="TreeGrafter"/>
</dbReference>
<dbReference type="GO" id="GO:0005524">
    <property type="term" value="F:ATP binding"/>
    <property type="evidence" value="ECO:0007669"/>
    <property type="project" value="UniProtKB-KW"/>
</dbReference>
<comment type="caution">
    <text evidence="4">The sequence shown here is derived from an EMBL/GenBank/DDBJ whole genome shotgun (WGS) entry which is preliminary data.</text>
</comment>
<dbReference type="EMBL" id="BNBE01000002">
    <property type="protein sequence ID" value="GHG09142.1"/>
    <property type="molecule type" value="Genomic_DNA"/>
</dbReference>
<dbReference type="GO" id="GO:0005737">
    <property type="term" value="C:cytoplasm"/>
    <property type="evidence" value="ECO:0007669"/>
    <property type="project" value="TreeGrafter"/>
</dbReference>
<keyword evidence="1" id="KW-0547">Nucleotide-binding</keyword>
<evidence type="ECO:0000256" key="2">
    <source>
        <dbReference type="ARBA" id="ARBA00022840"/>
    </source>
</evidence>
<reference evidence="4" key="2">
    <citation type="submission" date="2020-09" db="EMBL/GenBank/DDBJ databases">
        <authorList>
            <person name="Sun Q."/>
            <person name="Ohkuma M."/>
        </authorList>
    </citation>
    <scope>NUCLEOTIDE SEQUENCE</scope>
    <source>
        <strain evidence="4">JCM 4122</strain>
    </source>
</reference>
<organism evidence="4 5">
    <name type="scientific">Streptomyces filamentosus</name>
    <name type="common">Streptomyces roseosporus</name>
    <dbReference type="NCBI Taxonomy" id="67294"/>
    <lineage>
        <taxon>Bacteria</taxon>
        <taxon>Bacillati</taxon>
        <taxon>Actinomycetota</taxon>
        <taxon>Actinomycetes</taxon>
        <taxon>Kitasatosporales</taxon>
        <taxon>Streptomycetaceae</taxon>
        <taxon>Streptomyces</taxon>
    </lineage>
</organism>
<evidence type="ECO:0000313" key="4">
    <source>
        <dbReference type="EMBL" id="GHG09142.1"/>
    </source>
</evidence>
<gene>
    <name evidence="4" type="ORF">GCM10017667_46760</name>
</gene>
<keyword evidence="5" id="KW-1185">Reference proteome</keyword>
<evidence type="ECO:0000313" key="5">
    <source>
        <dbReference type="Proteomes" id="UP000632849"/>
    </source>
</evidence>
<proteinExistence type="predicted"/>
<dbReference type="Gene3D" id="1.25.40.10">
    <property type="entry name" value="Tetratricopeptide repeat domain"/>
    <property type="match status" value="1"/>
</dbReference>
<sequence>MLLVVAYRPDELPEEGKEFTGHRSGQRPHGLAPLTAGAVARLVRDRIGAHADDAFCRDFWTVTSGNPFETVELAAKVRDRGLDPTADGAHELRDLAAALKGSGLVSRLERLGPATVRLAWACAVLGTEISPALAGALAGLGDEAVVDCAARLREARVLAEPATPDGPLEFVHPLIATTVYRSIPDGVRVALHGQAATCVIDAGLGPAAAARHLLETHPDGDPWVVTQLRAAARENLRSGAPEAARRHLARALREPPAADERAAVLFELGSASLLTEPGTTVNHLRAALEEPVSDPALRLGIVYRLAQVLAHSDRLVEASELLESETRRTTDARSRLRVQAEKFMWDALRADEPESPARSRRLAALADRLTGRDVTERYIIGLRAWDATLRAEPSSVALRYAERALDGGFNWADESRGFEVPVLVALLHLYADRPGRAEELFAAGTAEFEQQGWRGAHLSFAYTLIGYIRYRRGRLVEAEDFARAGLRLAERVGPGTPALWYATGVMIEVLLARGRTAEAEQVARDHAFGEPFSVTVTIPDCETVHAELLLATGRTEEAAAALTDIGSRLDPRGKRNPSCCPWQLHLALAQAVTAPAQALATAQEAVARARQYGAPSGIGQALRVAAEVSEGADRIKLLEESVQWLDQSPAAYELARSLVALGVALRRTERHAEAAEHLYRGLETAQDCGADGLVEEVRAELAAAGLRPRALHTADGDSLTVRERAAAEAVLRDEDPAAALGVDPAAAARLLSAVYRKLGTDRSGLADALQHPGTPGAHGEADEQR</sequence>
<dbReference type="SMART" id="SM00028">
    <property type="entry name" value="TPR"/>
    <property type="match status" value="2"/>
</dbReference>